<comment type="caution">
    <text evidence="6">The sequence shown here is derived from an EMBL/GenBank/DDBJ whole genome shotgun (WGS) entry which is preliminary data.</text>
</comment>
<accession>A0ABP9WEQ6</accession>
<dbReference type="InterPro" id="IPR002939">
    <property type="entry name" value="DnaJ_C"/>
</dbReference>
<dbReference type="PRINTS" id="PR00625">
    <property type="entry name" value="JDOMAIN"/>
</dbReference>
<dbReference type="SUPFAM" id="SSF49493">
    <property type="entry name" value="HSP40/DnaJ peptide-binding domain"/>
    <property type="match status" value="2"/>
</dbReference>
<dbReference type="PANTHER" id="PTHR43096:SF54">
    <property type="entry name" value="CHAPERONE PROTEIN DNAJ 1"/>
    <property type="match status" value="1"/>
</dbReference>
<protein>
    <submittedName>
        <fullName evidence="6">Curved DNA-binding protein</fullName>
    </submittedName>
</protein>
<dbReference type="PROSITE" id="PS00636">
    <property type="entry name" value="DNAJ_1"/>
    <property type="match status" value="1"/>
</dbReference>
<dbReference type="RefSeq" id="WP_345378634.1">
    <property type="nucleotide sequence ID" value="NZ_BAABRR010000003.1"/>
</dbReference>
<feature type="domain" description="J" evidence="5">
    <location>
        <begin position="10"/>
        <end position="75"/>
    </location>
</feature>
<dbReference type="EMBL" id="BAABRR010000003">
    <property type="protein sequence ID" value="GAA5518312.1"/>
    <property type="molecule type" value="Genomic_DNA"/>
</dbReference>
<gene>
    <name evidence="6" type="primary">cbpA_2</name>
    <name evidence="6" type="ORF">Lsed01_00734</name>
</gene>
<keyword evidence="7" id="KW-1185">Reference proteome</keyword>
<keyword evidence="2" id="KW-0346">Stress response</keyword>
<keyword evidence="3" id="KW-0143">Chaperone</keyword>
<evidence type="ECO:0000313" key="7">
    <source>
        <dbReference type="Proteomes" id="UP001426770"/>
    </source>
</evidence>
<evidence type="ECO:0000256" key="2">
    <source>
        <dbReference type="ARBA" id="ARBA00023016"/>
    </source>
</evidence>
<evidence type="ECO:0000256" key="1">
    <source>
        <dbReference type="ARBA" id="ARBA00022705"/>
    </source>
</evidence>
<reference evidence="6 7" key="1">
    <citation type="submission" date="2024-02" db="EMBL/GenBank/DDBJ databases">
        <title>Lysinimicrobium sediminis NBRC 112286.</title>
        <authorList>
            <person name="Ichikawa N."/>
            <person name="Katano-Makiyama Y."/>
            <person name="Hidaka K."/>
        </authorList>
    </citation>
    <scope>NUCLEOTIDE SEQUENCE [LARGE SCALE GENOMIC DNA]</scope>
    <source>
        <strain evidence="6 7">NBRC 112286</strain>
    </source>
</reference>
<feature type="region of interest" description="Disordered" evidence="4">
    <location>
        <begin position="303"/>
        <end position="322"/>
    </location>
</feature>
<dbReference type="CDD" id="cd06257">
    <property type="entry name" value="DnaJ"/>
    <property type="match status" value="1"/>
</dbReference>
<dbReference type="InterPro" id="IPR001623">
    <property type="entry name" value="DnaJ_domain"/>
</dbReference>
<keyword evidence="1" id="KW-0235">DNA replication</keyword>
<sequence length="322" mass="33558">MTSQDWFTKDFYATLGVSKDAGPDEVKKAYRKLAKDLHPDRNPGDAASERRFKDVGEAYAVLSDPEQRKQYDAIRAMGAGGARFQAGGGGGTGGFEDILGGMFGGGAYPGGGNVRFQTGGAGGFEDILGGMFGGGRARGPQKGSDLAAAVEVSFRQAAEGATVQLGLDGSRVSTRLPVGVKDGQRIRVAGKGRPGGNGGPPGDLLLTVHVQPHPVFTADGLNLRVKLPVRFDEAALGAQVDVPTLTGEKVRVKVPGGTQSGTTLRVKGRGLTSKKGTGDLLVTVEVAVPRKLSREAKRAVEALREATSGEDPRADLYRDATR</sequence>
<dbReference type="Pfam" id="PF01556">
    <property type="entry name" value="DnaJ_C"/>
    <property type="match status" value="1"/>
</dbReference>
<dbReference type="Proteomes" id="UP001426770">
    <property type="component" value="Unassembled WGS sequence"/>
</dbReference>
<dbReference type="InterPro" id="IPR008971">
    <property type="entry name" value="HSP40/DnaJ_pept-bd"/>
</dbReference>
<proteinExistence type="predicted"/>
<dbReference type="GO" id="GO:0003677">
    <property type="term" value="F:DNA binding"/>
    <property type="evidence" value="ECO:0007669"/>
    <property type="project" value="UniProtKB-KW"/>
</dbReference>
<dbReference type="Pfam" id="PF00226">
    <property type="entry name" value="DnaJ"/>
    <property type="match status" value="1"/>
</dbReference>
<evidence type="ECO:0000256" key="3">
    <source>
        <dbReference type="ARBA" id="ARBA00023186"/>
    </source>
</evidence>
<evidence type="ECO:0000313" key="6">
    <source>
        <dbReference type="EMBL" id="GAA5518312.1"/>
    </source>
</evidence>
<evidence type="ECO:0000259" key="5">
    <source>
        <dbReference type="PROSITE" id="PS50076"/>
    </source>
</evidence>
<dbReference type="Gene3D" id="2.60.260.20">
    <property type="entry name" value="Urease metallochaperone UreE, N-terminal domain"/>
    <property type="match status" value="2"/>
</dbReference>
<dbReference type="PANTHER" id="PTHR43096">
    <property type="entry name" value="DNAJ HOMOLOG 1, MITOCHONDRIAL-RELATED"/>
    <property type="match status" value="1"/>
</dbReference>
<dbReference type="PROSITE" id="PS50076">
    <property type="entry name" value="DNAJ_2"/>
    <property type="match status" value="1"/>
</dbReference>
<dbReference type="SUPFAM" id="SSF46565">
    <property type="entry name" value="Chaperone J-domain"/>
    <property type="match status" value="1"/>
</dbReference>
<evidence type="ECO:0000256" key="4">
    <source>
        <dbReference type="SAM" id="MobiDB-lite"/>
    </source>
</evidence>
<organism evidence="6 7">
    <name type="scientific">Demequina sediminis</name>
    <dbReference type="NCBI Taxonomy" id="1930058"/>
    <lineage>
        <taxon>Bacteria</taxon>
        <taxon>Bacillati</taxon>
        <taxon>Actinomycetota</taxon>
        <taxon>Actinomycetes</taxon>
        <taxon>Micrococcales</taxon>
        <taxon>Demequinaceae</taxon>
        <taxon>Demequina</taxon>
    </lineage>
</organism>
<keyword evidence="6" id="KW-0238">DNA-binding</keyword>
<dbReference type="Gene3D" id="1.10.287.110">
    <property type="entry name" value="DnaJ domain"/>
    <property type="match status" value="1"/>
</dbReference>
<name>A0ABP9WEQ6_9MICO</name>
<dbReference type="SMART" id="SM00271">
    <property type="entry name" value="DnaJ"/>
    <property type="match status" value="1"/>
</dbReference>
<feature type="compositionally biased region" description="Basic and acidic residues" evidence="4">
    <location>
        <begin position="310"/>
        <end position="322"/>
    </location>
</feature>
<dbReference type="InterPro" id="IPR036869">
    <property type="entry name" value="J_dom_sf"/>
</dbReference>
<dbReference type="CDD" id="cd10747">
    <property type="entry name" value="DnaJ_C"/>
    <property type="match status" value="1"/>
</dbReference>
<dbReference type="InterPro" id="IPR018253">
    <property type="entry name" value="DnaJ_domain_CS"/>
</dbReference>